<proteinExistence type="predicted"/>
<protein>
    <recommendedName>
        <fullName evidence="3">Uracil-DNA glycosylase-like domain-containing protein</fullName>
    </recommendedName>
</protein>
<sequence>MICRRSAGTPGAVPAASPSARRGIARDLGRSARTGREGAGADPQAATSVAAIRAEVAWYRIAPGDSAAVATAKASALHEIRRRLRHGAGWGRATRSTLPLRRVVVGRLAGDPSPLVFVGERRSRRAVRLGVTWVDGRLVARTLHEALAACGLDPRRQTFVNLFLDPSIAGDAPTAAPLVVDRAMEAQLAACAALGARLSGLGRLAQRALAGGGLPHLALVHPAARGAIRGREVYHAHVAERLRQVVPVAK</sequence>
<feature type="region of interest" description="Disordered" evidence="1">
    <location>
        <begin position="1"/>
        <end position="23"/>
    </location>
</feature>
<dbReference type="SUPFAM" id="SSF52141">
    <property type="entry name" value="Uracil-DNA glycosylase-like"/>
    <property type="match status" value="1"/>
</dbReference>
<gene>
    <name evidence="2" type="ORF">AVDCRST_MAG88-377</name>
</gene>
<name>A0A6J4UCF7_9BACT</name>
<evidence type="ECO:0000313" key="2">
    <source>
        <dbReference type="EMBL" id="CAA9545619.1"/>
    </source>
</evidence>
<dbReference type="InterPro" id="IPR036895">
    <property type="entry name" value="Uracil-DNA_glycosylase-like_sf"/>
</dbReference>
<reference evidence="2" key="1">
    <citation type="submission" date="2020-02" db="EMBL/GenBank/DDBJ databases">
        <authorList>
            <person name="Meier V. D."/>
        </authorList>
    </citation>
    <scope>NUCLEOTIDE SEQUENCE</scope>
    <source>
        <strain evidence="2">AVDCRST_MAG88</strain>
    </source>
</reference>
<evidence type="ECO:0000256" key="1">
    <source>
        <dbReference type="SAM" id="MobiDB-lite"/>
    </source>
</evidence>
<dbReference type="EMBL" id="CADCWM010000122">
    <property type="protein sequence ID" value="CAA9545619.1"/>
    <property type="molecule type" value="Genomic_DNA"/>
</dbReference>
<dbReference type="AlphaFoldDB" id="A0A6J4UCF7"/>
<organism evidence="2">
    <name type="scientific">uncultured Thermomicrobiales bacterium</name>
    <dbReference type="NCBI Taxonomy" id="1645740"/>
    <lineage>
        <taxon>Bacteria</taxon>
        <taxon>Pseudomonadati</taxon>
        <taxon>Thermomicrobiota</taxon>
        <taxon>Thermomicrobia</taxon>
        <taxon>Thermomicrobiales</taxon>
        <taxon>environmental samples</taxon>
    </lineage>
</organism>
<accession>A0A6J4UCF7</accession>
<evidence type="ECO:0008006" key="3">
    <source>
        <dbReference type="Google" id="ProtNLM"/>
    </source>
</evidence>